<sequence>MKKTKQFKVTSITLGVLLLASIFFSITLYFSTVSKQEVIERIELLTISLEHLYNANHTISIGEIEEIKVLKAKAGAPPMNYNVALNMKNRDQILYSWLDDRKSGVTHNAN</sequence>
<accession>A0A841RS46</accession>
<keyword evidence="1" id="KW-1133">Transmembrane helix</keyword>
<reference evidence="2 3" key="1">
    <citation type="submission" date="2020-08" db="EMBL/GenBank/DDBJ databases">
        <title>Genomic Encyclopedia of Type Strains, Phase IV (KMG-IV): sequencing the most valuable type-strain genomes for metagenomic binning, comparative biology and taxonomic classification.</title>
        <authorList>
            <person name="Goeker M."/>
        </authorList>
    </citation>
    <scope>NUCLEOTIDE SEQUENCE [LARGE SCALE GENOMIC DNA]</scope>
    <source>
        <strain evidence="2 3">DSM 11805</strain>
    </source>
</reference>
<name>A0A841RS46_9BACI</name>
<protein>
    <submittedName>
        <fullName evidence="2">Tfp pilus assembly protein PilN</fullName>
    </submittedName>
</protein>
<comment type="caution">
    <text evidence="2">The sequence shown here is derived from an EMBL/GenBank/DDBJ whole genome shotgun (WGS) entry which is preliminary data.</text>
</comment>
<dbReference type="RefSeq" id="WP_184249533.1">
    <property type="nucleotide sequence ID" value="NZ_BAAACU010000056.1"/>
</dbReference>
<keyword evidence="1" id="KW-0812">Transmembrane</keyword>
<gene>
    <name evidence="2" type="ORF">GGQ92_002580</name>
</gene>
<dbReference type="AlphaFoldDB" id="A0A841RS46"/>
<dbReference type="EMBL" id="JACHON010000016">
    <property type="protein sequence ID" value="MBB6513764.1"/>
    <property type="molecule type" value="Genomic_DNA"/>
</dbReference>
<proteinExistence type="predicted"/>
<dbReference type="Proteomes" id="UP000572212">
    <property type="component" value="Unassembled WGS sequence"/>
</dbReference>
<keyword evidence="3" id="KW-1185">Reference proteome</keyword>
<evidence type="ECO:0000313" key="2">
    <source>
        <dbReference type="EMBL" id="MBB6513764.1"/>
    </source>
</evidence>
<organism evidence="2 3">
    <name type="scientific">Gracilibacillus halotolerans</name>
    <dbReference type="NCBI Taxonomy" id="74386"/>
    <lineage>
        <taxon>Bacteria</taxon>
        <taxon>Bacillati</taxon>
        <taxon>Bacillota</taxon>
        <taxon>Bacilli</taxon>
        <taxon>Bacillales</taxon>
        <taxon>Bacillaceae</taxon>
        <taxon>Gracilibacillus</taxon>
    </lineage>
</organism>
<feature type="transmembrane region" description="Helical" evidence="1">
    <location>
        <begin position="12"/>
        <end position="31"/>
    </location>
</feature>
<keyword evidence="1" id="KW-0472">Membrane</keyword>
<evidence type="ECO:0000313" key="3">
    <source>
        <dbReference type="Proteomes" id="UP000572212"/>
    </source>
</evidence>
<evidence type="ECO:0000256" key="1">
    <source>
        <dbReference type="SAM" id="Phobius"/>
    </source>
</evidence>